<dbReference type="EMBL" id="LCRM01000006">
    <property type="protein sequence ID" value="KKW37042.1"/>
    <property type="molecule type" value="Genomic_DNA"/>
</dbReference>
<evidence type="ECO:0000313" key="1">
    <source>
        <dbReference type="EMBL" id="KKW37042.1"/>
    </source>
</evidence>
<name>A0A0G2A7Y8_9BACT</name>
<feature type="non-terminal residue" evidence="1">
    <location>
        <position position="319"/>
    </location>
</feature>
<sequence>MEKQRHNVNSRAALLYRSDFFRPRFVSFSLKLVSFLLVLGTIFSPFGAFTDIAFAAPTPSVISYQGRLANASGDLLGGAGTTYYFKFSIWNNATVSLGSQVWPVSGPNSFATVVRQGVFNVNIGDLSAGFPDRLDYNFASNENVFLQVEVSSDNATFQTLAPRLRIASTAFSALAGAVSGSTTPSTFGTTTPIGSSMVTIEATSTQTVPLSIRAALGQLANIFEIQNATASPLFAVNAFGMVRIAALNCTNHLNGGALTTDASGNIICSDDTAGGAGNELNWTWFNNSGVRVSTSSNTVLIGGTSTTSSAQLEVQGNTY</sequence>
<accession>A0A0G2A7Y8</accession>
<gene>
    <name evidence="1" type="ORF">UY81_C0006G0016</name>
</gene>
<comment type="caution">
    <text evidence="1">The sequence shown here is derived from an EMBL/GenBank/DDBJ whole genome shotgun (WGS) entry which is preliminary data.</text>
</comment>
<organism evidence="1 2">
    <name type="scientific">Candidatus Giovannonibacteria bacterium GW2011_GWA2_53_7</name>
    <dbReference type="NCBI Taxonomy" id="1618650"/>
    <lineage>
        <taxon>Bacteria</taxon>
        <taxon>Candidatus Giovannoniibacteriota</taxon>
    </lineage>
</organism>
<protein>
    <submittedName>
        <fullName evidence="1">Uncharacterized protein</fullName>
    </submittedName>
</protein>
<dbReference type="Proteomes" id="UP000034290">
    <property type="component" value="Unassembled WGS sequence"/>
</dbReference>
<reference evidence="1 2" key="1">
    <citation type="journal article" date="2015" name="Nature">
        <title>rRNA introns, odd ribosomes, and small enigmatic genomes across a large radiation of phyla.</title>
        <authorList>
            <person name="Brown C.T."/>
            <person name="Hug L.A."/>
            <person name="Thomas B.C."/>
            <person name="Sharon I."/>
            <person name="Castelle C.J."/>
            <person name="Singh A."/>
            <person name="Wilkins M.J."/>
            <person name="Williams K.H."/>
            <person name="Banfield J.F."/>
        </authorList>
    </citation>
    <scope>NUCLEOTIDE SEQUENCE [LARGE SCALE GENOMIC DNA]</scope>
</reference>
<proteinExistence type="predicted"/>
<evidence type="ECO:0000313" key="2">
    <source>
        <dbReference type="Proteomes" id="UP000034290"/>
    </source>
</evidence>
<dbReference type="AlphaFoldDB" id="A0A0G2A7Y8"/>